<dbReference type="SUPFAM" id="SSF101447">
    <property type="entry name" value="Formin homology 2 domain (FH2 domain)"/>
    <property type="match status" value="1"/>
</dbReference>
<evidence type="ECO:0000259" key="2">
    <source>
        <dbReference type="PROSITE" id="PS51444"/>
    </source>
</evidence>
<protein>
    <recommendedName>
        <fullName evidence="2">FH2 domain-containing protein</fullName>
    </recommendedName>
</protein>
<evidence type="ECO:0000256" key="1">
    <source>
        <dbReference type="ARBA" id="ARBA00025793"/>
    </source>
</evidence>
<organism evidence="3">
    <name type="scientific">Salix viminalis</name>
    <name type="common">Common osier</name>
    <name type="synonym">Basket willow</name>
    <dbReference type="NCBI Taxonomy" id="40686"/>
    <lineage>
        <taxon>Eukaryota</taxon>
        <taxon>Viridiplantae</taxon>
        <taxon>Streptophyta</taxon>
        <taxon>Embryophyta</taxon>
        <taxon>Tracheophyta</taxon>
        <taxon>Spermatophyta</taxon>
        <taxon>Magnoliopsida</taxon>
        <taxon>eudicotyledons</taxon>
        <taxon>Gunneridae</taxon>
        <taxon>Pentapetalae</taxon>
        <taxon>rosids</taxon>
        <taxon>fabids</taxon>
        <taxon>Malpighiales</taxon>
        <taxon>Salicaceae</taxon>
        <taxon>Saliceae</taxon>
        <taxon>Salix</taxon>
    </lineage>
</organism>
<dbReference type="GO" id="GO:0051015">
    <property type="term" value="F:actin filament binding"/>
    <property type="evidence" value="ECO:0007669"/>
    <property type="project" value="InterPro"/>
</dbReference>
<dbReference type="GO" id="GO:0045010">
    <property type="term" value="P:actin nucleation"/>
    <property type="evidence" value="ECO:0007669"/>
    <property type="project" value="InterPro"/>
</dbReference>
<evidence type="ECO:0000313" key="3">
    <source>
        <dbReference type="EMBL" id="VFU55573.1"/>
    </source>
</evidence>
<dbReference type="PANTHER" id="PTHR23213:SF368">
    <property type="entry name" value="HISTONE H3-K79 METHYLTRANSFERASE"/>
    <property type="match status" value="1"/>
</dbReference>
<gene>
    <name evidence="3" type="ORF">SVIM_LOCUS394753</name>
</gene>
<proteinExistence type="inferred from homology"/>
<dbReference type="InterPro" id="IPR042201">
    <property type="entry name" value="FH2_Formin_sf"/>
</dbReference>
<dbReference type="InterPro" id="IPR015425">
    <property type="entry name" value="FH2_Formin"/>
</dbReference>
<dbReference type="Pfam" id="PF02181">
    <property type="entry name" value="FH2"/>
    <property type="match status" value="1"/>
</dbReference>
<dbReference type="EMBL" id="CAADRP010001885">
    <property type="protein sequence ID" value="VFU55573.1"/>
    <property type="molecule type" value="Genomic_DNA"/>
</dbReference>
<feature type="domain" description="FH2" evidence="2">
    <location>
        <begin position="1"/>
        <end position="137"/>
    </location>
</feature>
<reference evidence="3" key="1">
    <citation type="submission" date="2019-03" db="EMBL/GenBank/DDBJ databases">
        <authorList>
            <person name="Mank J."/>
            <person name="Almeida P."/>
        </authorList>
    </citation>
    <scope>NUCLEOTIDE SEQUENCE</scope>
    <source>
        <strain evidence="3">78183</strain>
    </source>
</reference>
<dbReference type="InterPro" id="IPR027643">
    <property type="entry name" value="Formin-like_plant"/>
</dbReference>
<name>A0A6N2MPK9_SALVM</name>
<accession>A0A6N2MPK9</accession>
<dbReference type="PANTHER" id="PTHR23213">
    <property type="entry name" value="FORMIN-RELATED"/>
    <property type="match status" value="1"/>
</dbReference>
<comment type="similarity">
    <text evidence="1">Belongs to the formin-like family. Class-I subfamily.</text>
</comment>
<dbReference type="Gene3D" id="1.20.58.2220">
    <property type="entry name" value="Formin, FH2 domain"/>
    <property type="match status" value="1"/>
</dbReference>
<sequence>MAPTKEEEYKLKDFKDESPFKLGPAEKFLKEVLDVPFAFKRVDAMLYITNFDSEVEYLKRCSVLFHARPFRIFMVVRDFLSILDHVCKEVGKINERTICSSVRPMASNPTLPPVFPGLTGRHHYSSSDDDESLFLSA</sequence>
<dbReference type="PROSITE" id="PS51444">
    <property type="entry name" value="FH2"/>
    <property type="match status" value="1"/>
</dbReference>
<dbReference type="AlphaFoldDB" id="A0A6N2MPK9"/>